<comment type="caution">
    <text evidence="5">The sequence shown here is derived from an EMBL/GenBank/DDBJ whole genome shotgun (WGS) entry which is preliminary data.</text>
</comment>
<gene>
    <name evidence="5" type="primary">rppH_1</name>
    <name evidence="5" type="ORF">BACCIP111899_00135</name>
</gene>
<reference evidence="5 6" key="1">
    <citation type="submission" date="2021-10" db="EMBL/GenBank/DDBJ databases">
        <authorList>
            <person name="Criscuolo A."/>
        </authorList>
    </citation>
    <scope>NUCLEOTIDE SEQUENCE [LARGE SCALE GENOMIC DNA]</scope>
    <source>
        <strain evidence="6">CIP 111899</strain>
    </source>
</reference>
<name>A0ABM8Y5I6_9BACI</name>
<comment type="similarity">
    <text evidence="3">Belongs to the Nudix hydrolase family.</text>
</comment>
<evidence type="ECO:0000259" key="4">
    <source>
        <dbReference type="PROSITE" id="PS51462"/>
    </source>
</evidence>
<sequence length="149" mass="16993">MGYIQELRELVGTKPLIIVGSAIIVLNEKNEVLLQLRSDTYDWGLPGGAMELGETIEETAERELREETGLKADFLQFLGVLSGQDLYYRYPHGDEIYNVINAFQAHHVYGEIECDEEGVDIRYFPIDKLPKLNTTTEKILQKFLLALTE</sequence>
<comment type="cofactor">
    <cofactor evidence="1">
        <name>Mg(2+)</name>
        <dbReference type="ChEBI" id="CHEBI:18420"/>
    </cofactor>
</comment>
<dbReference type="Proteomes" id="UP000789423">
    <property type="component" value="Unassembled WGS sequence"/>
</dbReference>
<dbReference type="EMBL" id="CAKJTI010000001">
    <property type="protein sequence ID" value="CAG9610963.1"/>
    <property type="molecule type" value="Genomic_DNA"/>
</dbReference>
<evidence type="ECO:0000313" key="5">
    <source>
        <dbReference type="EMBL" id="CAG9610963.1"/>
    </source>
</evidence>
<dbReference type="PROSITE" id="PS00893">
    <property type="entry name" value="NUDIX_BOX"/>
    <property type="match status" value="1"/>
</dbReference>
<dbReference type="RefSeq" id="WP_098305785.1">
    <property type="nucleotide sequence ID" value="NZ_CAKJTI010000001.1"/>
</dbReference>
<feature type="domain" description="Nudix hydrolase" evidence="4">
    <location>
        <begin position="16"/>
        <end position="146"/>
    </location>
</feature>
<dbReference type="SUPFAM" id="SSF55811">
    <property type="entry name" value="Nudix"/>
    <property type="match status" value="1"/>
</dbReference>
<dbReference type="InterPro" id="IPR000086">
    <property type="entry name" value="NUDIX_hydrolase_dom"/>
</dbReference>
<dbReference type="InterPro" id="IPR020476">
    <property type="entry name" value="Nudix_hydrolase"/>
</dbReference>
<dbReference type="EC" id="3.6.1.-" evidence="5"/>
<proteinExistence type="inferred from homology"/>
<dbReference type="InterPro" id="IPR020084">
    <property type="entry name" value="NUDIX_hydrolase_CS"/>
</dbReference>
<dbReference type="InterPro" id="IPR015797">
    <property type="entry name" value="NUDIX_hydrolase-like_dom_sf"/>
</dbReference>
<dbReference type="PANTHER" id="PTHR43046:SF2">
    <property type="entry name" value="8-OXO-DGTP DIPHOSPHATASE-RELATED"/>
    <property type="match status" value="1"/>
</dbReference>
<dbReference type="CDD" id="cd04677">
    <property type="entry name" value="NUDIX_Hydrolase"/>
    <property type="match status" value="1"/>
</dbReference>
<keyword evidence="6" id="KW-1185">Reference proteome</keyword>
<accession>A0ABM8Y5I6</accession>
<evidence type="ECO:0000256" key="2">
    <source>
        <dbReference type="ARBA" id="ARBA00022801"/>
    </source>
</evidence>
<dbReference type="GO" id="GO:0016787">
    <property type="term" value="F:hydrolase activity"/>
    <property type="evidence" value="ECO:0007669"/>
    <property type="project" value="UniProtKB-KW"/>
</dbReference>
<evidence type="ECO:0000313" key="6">
    <source>
        <dbReference type="Proteomes" id="UP000789423"/>
    </source>
</evidence>
<dbReference type="PANTHER" id="PTHR43046">
    <property type="entry name" value="GDP-MANNOSE MANNOSYL HYDROLASE"/>
    <property type="match status" value="1"/>
</dbReference>
<keyword evidence="2 3" id="KW-0378">Hydrolase</keyword>
<organism evidence="5 6">
    <name type="scientific">Bacillus rhizoplanae</name>
    <dbReference type="NCBI Taxonomy" id="2880966"/>
    <lineage>
        <taxon>Bacteria</taxon>
        <taxon>Bacillati</taxon>
        <taxon>Bacillota</taxon>
        <taxon>Bacilli</taxon>
        <taxon>Bacillales</taxon>
        <taxon>Bacillaceae</taxon>
        <taxon>Bacillus</taxon>
    </lineage>
</organism>
<dbReference type="PROSITE" id="PS51462">
    <property type="entry name" value="NUDIX"/>
    <property type="match status" value="1"/>
</dbReference>
<evidence type="ECO:0000256" key="3">
    <source>
        <dbReference type="RuleBase" id="RU003476"/>
    </source>
</evidence>
<dbReference type="Gene3D" id="3.90.79.10">
    <property type="entry name" value="Nucleoside Triphosphate Pyrophosphohydrolase"/>
    <property type="match status" value="1"/>
</dbReference>
<evidence type="ECO:0000256" key="1">
    <source>
        <dbReference type="ARBA" id="ARBA00001946"/>
    </source>
</evidence>
<dbReference type="Pfam" id="PF00293">
    <property type="entry name" value="NUDIX"/>
    <property type="match status" value="1"/>
</dbReference>
<protein>
    <submittedName>
        <fullName evidence="5">RNA pyrophosphohydrolase</fullName>
        <ecNumber evidence="5">3.6.1.-</ecNumber>
    </submittedName>
</protein>
<dbReference type="PRINTS" id="PR00502">
    <property type="entry name" value="NUDIXFAMILY"/>
</dbReference>